<proteinExistence type="predicted"/>
<dbReference type="AlphaFoldDB" id="A0A9W6KNL2"/>
<gene>
    <name evidence="2" type="ORF">GCM10017581_052610</name>
</gene>
<feature type="compositionally biased region" description="Basic and acidic residues" evidence="1">
    <location>
        <begin position="90"/>
        <end position="112"/>
    </location>
</feature>
<organism evidence="2 3">
    <name type="scientific">Dactylosporangium matsuzakiense</name>
    <dbReference type="NCBI Taxonomy" id="53360"/>
    <lineage>
        <taxon>Bacteria</taxon>
        <taxon>Bacillati</taxon>
        <taxon>Actinomycetota</taxon>
        <taxon>Actinomycetes</taxon>
        <taxon>Micromonosporales</taxon>
        <taxon>Micromonosporaceae</taxon>
        <taxon>Dactylosporangium</taxon>
    </lineage>
</organism>
<reference evidence="2" key="1">
    <citation type="journal article" date="2014" name="Int. J. Syst. Evol. Microbiol.">
        <title>Complete genome sequence of Corynebacterium casei LMG S-19264T (=DSM 44701T), isolated from a smear-ripened cheese.</title>
        <authorList>
            <consortium name="US DOE Joint Genome Institute (JGI-PGF)"/>
            <person name="Walter F."/>
            <person name="Albersmeier A."/>
            <person name="Kalinowski J."/>
            <person name="Ruckert C."/>
        </authorList>
    </citation>
    <scope>NUCLEOTIDE SEQUENCE</scope>
    <source>
        <strain evidence="2">VKM Ac-1321</strain>
    </source>
</reference>
<evidence type="ECO:0008006" key="4">
    <source>
        <dbReference type="Google" id="ProtNLM"/>
    </source>
</evidence>
<dbReference type="Proteomes" id="UP001143480">
    <property type="component" value="Unassembled WGS sequence"/>
</dbReference>
<evidence type="ECO:0000313" key="2">
    <source>
        <dbReference type="EMBL" id="GLL03515.1"/>
    </source>
</evidence>
<keyword evidence="3" id="KW-1185">Reference proteome</keyword>
<dbReference type="RefSeq" id="WP_261964741.1">
    <property type="nucleotide sequence ID" value="NZ_BAAAXA010000001.1"/>
</dbReference>
<feature type="region of interest" description="Disordered" evidence="1">
    <location>
        <begin position="85"/>
        <end position="112"/>
    </location>
</feature>
<dbReference type="EMBL" id="BSFP01000035">
    <property type="protein sequence ID" value="GLL03515.1"/>
    <property type="molecule type" value="Genomic_DNA"/>
</dbReference>
<evidence type="ECO:0000256" key="1">
    <source>
        <dbReference type="SAM" id="MobiDB-lite"/>
    </source>
</evidence>
<name>A0A9W6KNL2_9ACTN</name>
<sequence length="320" mass="33699">MTGYVATLLVFGRGVHVHQGRSELTADSLARVHAAVEHVLRMGRPARIVFTGGWAGVSENAPEPPPGHREADLMLREAARLLHTAAAPRTNEHRPHTPNEHDTRTPNEHSTRIRRTDVPGIDTSRTNVHGTHPSRADVHAANTAWHGAHTVSGNAGAADATPGGADRGNRELGVVGAMSWAGAGGGRVGLVAECELVAGCELVAEVRSRSTLENLLNLVEEGLVGGPYSAAAPLGLVSHAWHLPRVRYLAGKVLGLRGTALVDIPAAGPWQSERLLRLGSRLCLLGARTDAALRRRERIAVALVRRAGGGSRRAAGIDGG</sequence>
<reference evidence="2" key="2">
    <citation type="submission" date="2023-01" db="EMBL/GenBank/DDBJ databases">
        <authorList>
            <person name="Sun Q."/>
            <person name="Evtushenko L."/>
        </authorList>
    </citation>
    <scope>NUCLEOTIDE SEQUENCE</scope>
    <source>
        <strain evidence="2">VKM Ac-1321</strain>
    </source>
</reference>
<comment type="caution">
    <text evidence="2">The sequence shown here is derived from an EMBL/GenBank/DDBJ whole genome shotgun (WGS) entry which is preliminary data.</text>
</comment>
<accession>A0A9W6KNL2</accession>
<evidence type="ECO:0000313" key="3">
    <source>
        <dbReference type="Proteomes" id="UP001143480"/>
    </source>
</evidence>
<protein>
    <recommendedName>
        <fullName evidence="4">DUF218 domain-containing protein</fullName>
    </recommendedName>
</protein>